<dbReference type="OrthoDB" id="2678913at2759"/>
<keyword evidence="4" id="KW-1185">Reference proteome</keyword>
<sequence>MRSRTTHQSRLSLGRVTLNHPHRQAQFGGPRCYHNPHLTIIPAHTLLIYPSTPPLFDHQGHPIDVSDEDLSRILLVITGAYAESTLQSYAAGLLNFHVFCDSRNTPEDQRGPASPGLISLWISTIAGTYSGAAIRNFVHGVRAWHIIHGMDWHMNKEELDAVLRGAERLTPDSLKKKKRQPYTIPFIEAILEALDLNNPFDAAVAACLTTTFYSGARVGEFTVPKLSDFNPDKHVTRAHMRTGQDRNGFQTTIFHLPCTKSAPDAGEDVFWAVQTGTSNPDRNLKNHFRVNNPAPHSHLFSYKARDSHGKDIHKPLTKQRFIERLATAAKSKNMDPLQGHGIRIGSTLEYLLRGMPFDVLKATFRWKSDAFLTYLRKHAEIMAPYMQPELHRDLIQYTMPPPTTQPDNSVDKLLFFGGIRGCWMCRSSPCDLGIAANCGFARSLVGAQSHQR</sequence>
<dbReference type="GO" id="GO:0015074">
    <property type="term" value="P:DNA integration"/>
    <property type="evidence" value="ECO:0007669"/>
    <property type="project" value="InterPro"/>
</dbReference>
<dbReference type="Gene3D" id="1.10.443.10">
    <property type="entry name" value="Intergrase catalytic core"/>
    <property type="match status" value="1"/>
</dbReference>
<dbReference type="InterPro" id="IPR011010">
    <property type="entry name" value="DNA_brk_join_enz"/>
</dbReference>
<keyword evidence="2" id="KW-0233">DNA recombination</keyword>
<dbReference type="SUPFAM" id="SSF56349">
    <property type="entry name" value="DNA breaking-rejoining enzymes"/>
    <property type="match status" value="1"/>
</dbReference>
<dbReference type="GO" id="GO:0003677">
    <property type="term" value="F:DNA binding"/>
    <property type="evidence" value="ECO:0007669"/>
    <property type="project" value="UniProtKB-KW"/>
</dbReference>
<comment type="caution">
    <text evidence="3">The sequence shown here is derived from an EMBL/GenBank/DDBJ whole genome shotgun (WGS) entry which is preliminary data.</text>
</comment>
<dbReference type="KEGG" id="mrr:Moror_3724"/>
<dbReference type="PANTHER" id="PTHR34605:SF3">
    <property type="entry name" value="P CELL-TYPE AGGLUTINATION PROTEIN MAP4-LIKE-RELATED"/>
    <property type="match status" value="1"/>
</dbReference>
<dbReference type="Gene3D" id="1.10.150.130">
    <property type="match status" value="1"/>
</dbReference>
<organism evidence="3 4">
    <name type="scientific">Moniliophthora roreri (strain MCA 2997)</name>
    <name type="common">Cocoa frosty pod rot fungus</name>
    <name type="synonym">Crinipellis roreri</name>
    <dbReference type="NCBI Taxonomy" id="1381753"/>
    <lineage>
        <taxon>Eukaryota</taxon>
        <taxon>Fungi</taxon>
        <taxon>Dikarya</taxon>
        <taxon>Basidiomycota</taxon>
        <taxon>Agaricomycotina</taxon>
        <taxon>Agaricomycetes</taxon>
        <taxon>Agaricomycetidae</taxon>
        <taxon>Agaricales</taxon>
        <taxon>Marasmiineae</taxon>
        <taxon>Marasmiaceae</taxon>
        <taxon>Moniliophthora</taxon>
    </lineage>
</organism>
<dbReference type="InterPro" id="IPR052925">
    <property type="entry name" value="Phage_Integrase-like_Recomb"/>
</dbReference>
<keyword evidence="1" id="KW-0238">DNA-binding</keyword>
<evidence type="ECO:0000256" key="2">
    <source>
        <dbReference type="ARBA" id="ARBA00023172"/>
    </source>
</evidence>
<name>V2W3J4_MONRO</name>
<dbReference type="PANTHER" id="PTHR34605">
    <property type="entry name" value="PHAGE_INTEGRASE DOMAIN-CONTAINING PROTEIN"/>
    <property type="match status" value="1"/>
</dbReference>
<evidence type="ECO:0000313" key="4">
    <source>
        <dbReference type="Proteomes" id="UP000017559"/>
    </source>
</evidence>
<protein>
    <submittedName>
        <fullName evidence="3">Tyrosine recombinase</fullName>
    </submittedName>
</protein>
<dbReference type="Proteomes" id="UP000017559">
    <property type="component" value="Unassembled WGS sequence"/>
</dbReference>
<dbReference type="HOGENOM" id="CLU_003292_2_2_1"/>
<gene>
    <name evidence="3" type="ORF">Moror_3724</name>
</gene>
<evidence type="ECO:0000313" key="3">
    <source>
        <dbReference type="EMBL" id="ESK81378.1"/>
    </source>
</evidence>
<dbReference type="SUPFAM" id="SSF47823">
    <property type="entry name" value="lambda integrase-like, N-terminal domain"/>
    <property type="match status" value="1"/>
</dbReference>
<dbReference type="EMBL" id="AWSO01002510">
    <property type="protein sequence ID" value="ESK81378.1"/>
    <property type="molecule type" value="Genomic_DNA"/>
</dbReference>
<evidence type="ECO:0000256" key="1">
    <source>
        <dbReference type="ARBA" id="ARBA00023125"/>
    </source>
</evidence>
<dbReference type="STRING" id="1381753.V2W3J4"/>
<dbReference type="GO" id="GO:0006310">
    <property type="term" value="P:DNA recombination"/>
    <property type="evidence" value="ECO:0007669"/>
    <property type="project" value="UniProtKB-KW"/>
</dbReference>
<proteinExistence type="predicted"/>
<dbReference type="AlphaFoldDB" id="V2W3J4"/>
<accession>V2W3J4</accession>
<dbReference type="InterPro" id="IPR010998">
    <property type="entry name" value="Integrase_recombinase_N"/>
</dbReference>
<reference evidence="3 4" key="1">
    <citation type="journal article" date="2014" name="BMC Genomics">
        <title>Genome and secretome analysis of the hemibiotrophic fungal pathogen, Moniliophthora roreri, which causes frosty pod rot disease of cacao: mechanisms of the biotrophic and necrotrophic phases.</title>
        <authorList>
            <person name="Meinhardt L.W."/>
            <person name="Costa G.G.L."/>
            <person name="Thomazella D.P.T."/>
            <person name="Teixeira P.J.P.L."/>
            <person name="Carazzolle M.F."/>
            <person name="Schuster S.C."/>
            <person name="Carlson J.E."/>
            <person name="Guiltinan M.J."/>
            <person name="Mieczkowski P."/>
            <person name="Farmer A."/>
            <person name="Ramaraj T."/>
            <person name="Crozier J."/>
            <person name="Davis R.E."/>
            <person name="Shao J."/>
            <person name="Melnick R.L."/>
            <person name="Pereira G.A.G."/>
            <person name="Bailey B.A."/>
        </authorList>
    </citation>
    <scope>NUCLEOTIDE SEQUENCE [LARGE SCALE GENOMIC DNA]</scope>
    <source>
        <strain evidence="3 4">MCA 2997</strain>
    </source>
</reference>
<dbReference type="InterPro" id="IPR013762">
    <property type="entry name" value="Integrase-like_cat_sf"/>
</dbReference>